<name>A0AAU9JHH0_9CILI</name>
<dbReference type="AlphaFoldDB" id="A0AAU9JHH0"/>
<proteinExistence type="predicted"/>
<protein>
    <submittedName>
        <fullName evidence="1">Uncharacterized protein</fullName>
    </submittedName>
</protein>
<dbReference type="Proteomes" id="UP001162131">
    <property type="component" value="Unassembled WGS sequence"/>
</dbReference>
<dbReference type="EMBL" id="CAJZBQ010000036">
    <property type="protein sequence ID" value="CAG9324527.1"/>
    <property type="molecule type" value="Genomic_DNA"/>
</dbReference>
<evidence type="ECO:0000313" key="2">
    <source>
        <dbReference type="Proteomes" id="UP001162131"/>
    </source>
</evidence>
<reference evidence="1" key="1">
    <citation type="submission" date="2021-09" db="EMBL/GenBank/DDBJ databases">
        <authorList>
            <consortium name="AG Swart"/>
            <person name="Singh M."/>
            <person name="Singh A."/>
            <person name="Seah K."/>
            <person name="Emmerich C."/>
        </authorList>
    </citation>
    <scope>NUCLEOTIDE SEQUENCE</scope>
    <source>
        <strain evidence="1">ATCC30299</strain>
    </source>
</reference>
<evidence type="ECO:0000313" key="1">
    <source>
        <dbReference type="EMBL" id="CAG9324527.1"/>
    </source>
</evidence>
<keyword evidence="2" id="KW-1185">Reference proteome</keyword>
<accession>A0AAU9JHH0</accession>
<sequence>MNELPSTNSKEYSKTIRYESYELIKNSRRLRSNIITLLKVSPAMEYPRETSRFSGLGTNQRILTSKTISLDLNSVPRSGPIKLHHPIFNSQAVRNLTLRRKNPEQASSFFNRSYSINARKRRDAPMIVESIENTSKSMILPDNLSPILSPKSICQMPKSKLKLRVHVPFPQYHSLSPDYKS</sequence>
<organism evidence="1 2">
    <name type="scientific">Blepharisma stoltei</name>
    <dbReference type="NCBI Taxonomy" id="1481888"/>
    <lineage>
        <taxon>Eukaryota</taxon>
        <taxon>Sar</taxon>
        <taxon>Alveolata</taxon>
        <taxon>Ciliophora</taxon>
        <taxon>Postciliodesmatophora</taxon>
        <taxon>Heterotrichea</taxon>
        <taxon>Heterotrichida</taxon>
        <taxon>Blepharismidae</taxon>
        <taxon>Blepharisma</taxon>
    </lineage>
</organism>
<comment type="caution">
    <text evidence="1">The sequence shown here is derived from an EMBL/GenBank/DDBJ whole genome shotgun (WGS) entry which is preliminary data.</text>
</comment>
<gene>
    <name evidence="1" type="ORF">BSTOLATCC_MIC36313</name>
</gene>